<gene>
    <name evidence="3" type="ORF">ENT72_04830</name>
    <name evidence="2" type="ORF">ENU12_05265</name>
    <name evidence="1" type="ORF">JM64_09060</name>
</gene>
<dbReference type="Proteomes" id="UP000077096">
    <property type="component" value="Chromosome"/>
</dbReference>
<reference evidence="2" key="2">
    <citation type="journal article" date="2020" name="mSystems">
        <title>Genome- and Community-Level Interaction Insights into Carbon Utilization and Element Cycling Functions of Hydrothermarchaeota in Hydrothermal Sediment.</title>
        <authorList>
            <person name="Zhou Z."/>
            <person name="Liu Y."/>
            <person name="Xu W."/>
            <person name="Pan J."/>
            <person name="Luo Z.H."/>
            <person name="Li M."/>
        </authorList>
    </citation>
    <scope>NUCLEOTIDE SEQUENCE [LARGE SCALE GENOMIC DNA]</scope>
    <source>
        <strain evidence="3">SpSt-604</strain>
        <strain evidence="2">SpSt-640</strain>
    </source>
</reference>
<evidence type="ECO:0000313" key="3">
    <source>
        <dbReference type="EMBL" id="HGU42226.1"/>
    </source>
</evidence>
<name>A0A172T503_FERPE</name>
<accession>A0A172T503</accession>
<evidence type="ECO:0008006" key="5">
    <source>
        <dbReference type="Google" id="ProtNLM"/>
    </source>
</evidence>
<dbReference type="OrthoDB" id="46737at2"/>
<dbReference type="EMBL" id="DSZT01000154">
    <property type="protein sequence ID" value="HGU42226.1"/>
    <property type="molecule type" value="Genomic_DNA"/>
</dbReference>
<organism evidence="1 4">
    <name type="scientific">Fervidobacterium pennivorans</name>
    <dbReference type="NCBI Taxonomy" id="93466"/>
    <lineage>
        <taxon>Bacteria</taxon>
        <taxon>Thermotogati</taxon>
        <taxon>Thermotogota</taxon>
        <taxon>Thermotogae</taxon>
        <taxon>Thermotogales</taxon>
        <taxon>Fervidobacteriaceae</taxon>
        <taxon>Fervidobacterium</taxon>
    </lineage>
</organism>
<evidence type="ECO:0000313" key="1">
    <source>
        <dbReference type="EMBL" id="ANE42050.1"/>
    </source>
</evidence>
<dbReference type="PATRIC" id="fig|93466.3.peg.1889"/>
<dbReference type="AlphaFoldDB" id="A0A172T503"/>
<evidence type="ECO:0000313" key="2">
    <source>
        <dbReference type="EMBL" id="HGQ77306.1"/>
    </source>
</evidence>
<proteinExistence type="predicted"/>
<sequence length="99" mass="11499">MTIRKEYVHSCEPEKLYEVAMKEAEPYISKFNVKISRISENIFEAKVSIFGKGTIEVQKDRIIITVDSSFLGMPGMKEKVEEMIDKYMTELIEKCKAQQ</sequence>
<protein>
    <recommendedName>
        <fullName evidence="5">Polyhydroxyalkanoic acid system protein</fullName>
    </recommendedName>
</protein>
<reference evidence="1 4" key="1">
    <citation type="submission" date="2014-08" db="EMBL/GenBank/DDBJ databases">
        <title>Fervidobacterium pennivorans DYC genome.</title>
        <authorList>
            <person name="Wushke S."/>
        </authorList>
    </citation>
    <scope>NUCLEOTIDE SEQUENCE [LARGE SCALE GENOMIC DNA]</scope>
    <source>
        <strain evidence="1 4">DYC</strain>
    </source>
</reference>
<dbReference type="EMBL" id="DTBH01000116">
    <property type="protein sequence ID" value="HGQ77306.1"/>
    <property type="molecule type" value="Genomic_DNA"/>
</dbReference>
<evidence type="ECO:0000313" key="4">
    <source>
        <dbReference type="Proteomes" id="UP000077096"/>
    </source>
</evidence>
<dbReference type="EMBL" id="CP011393">
    <property type="protein sequence ID" value="ANE42050.1"/>
    <property type="molecule type" value="Genomic_DNA"/>
</dbReference>
<dbReference type="KEGG" id="fng:JM64_09060"/>